<reference evidence="7 8" key="1">
    <citation type="submission" date="2019-08" db="EMBL/GenBank/DDBJ databases">
        <title>Amphibian skin-associated Pigmentiphaga: genome sequence and occurrence across geography and hosts.</title>
        <authorList>
            <person name="Bletz M.C."/>
            <person name="Bunk B."/>
            <person name="Sproeer C."/>
            <person name="Biwer P."/>
            <person name="Reiter S."/>
            <person name="Rabemananjara F.C.E."/>
            <person name="Schulz S."/>
            <person name="Overmann J."/>
            <person name="Vences M."/>
        </authorList>
    </citation>
    <scope>NUCLEOTIDE SEQUENCE [LARGE SCALE GENOMIC DNA]</scope>
    <source>
        <strain evidence="7 8">Mada1488</strain>
    </source>
</reference>
<comment type="similarity">
    <text evidence="1">Belongs to the sigma-70 factor family. ECF subfamily.</text>
</comment>
<dbReference type="NCBIfam" id="TIGR02937">
    <property type="entry name" value="sigma70-ECF"/>
    <property type="match status" value="1"/>
</dbReference>
<accession>A0A5C0AYG3</accession>
<dbReference type="InterPro" id="IPR036388">
    <property type="entry name" value="WH-like_DNA-bd_sf"/>
</dbReference>
<dbReference type="InterPro" id="IPR013325">
    <property type="entry name" value="RNA_pol_sigma_r2"/>
</dbReference>
<dbReference type="Proteomes" id="UP000325161">
    <property type="component" value="Chromosome"/>
</dbReference>
<dbReference type="KEGG" id="pacr:FXN63_12920"/>
<dbReference type="AlphaFoldDB" id="A0A5C0AYG3"/>
<dbReference type="PANTHER" id="PTHR43133:SF63">
    <property type="entry name" value="RNA POLYMERASE SIGMA FACTOR FECI-RELATED"/>
    <property type="match status" value="1"/>
</dbReference>
<dbReference type="GO" id="GO:0016987">
    <property type="term" value="F:sigma factor activity"/>
    <property type="evidence" value="ECO:0007669"/>
    <property type="project" value="UniProtKB-KW"/>
</dbReference>
<evidence type="ECO:0000313" key="7">
    <source>
        <dbReference type="EMBL" id="QEI06634.1"/>
    </source>
</evidence>
<dbReference type="InterPro" id="IPR014284">
    <property type="entry name" value="RNA_pol_sigma-70_dom"/>
</dbReference>
<dbReference type="OrthoDB" id="192021at2"/>
<name>A0A5C0AYG3_9BURK</name>
<dbReference type="InterPro" id="IPR013249">
    <property type="entry name" value="RNA_pol_sigma70_r4_t2"/>
</dbReference>
<evidence type="ECO:0000259" key="5">
    <source>
        <dbReference type="Pfam" id="PF04542"/>
    </source>
</evidence>
<dbReference type="InterPro" id="IPR039425">
    <property type="entry name" value="RNA_pol_sigma-70-like"/>
</dbReference>
<keyword evidence="2" id="KW-0805">Transcription regulation</keyword>
<evidence type="ECO:0000313" key="8">
    <source>
        <dbReference type="Proteomes" id="UP000325161"/>
    </source>
</evidence>
<dbReference type="Gene3D" id="1.10.1740.10">
    <property type="match status" value="1"/>
</dbReference>
<dbReference type="GO" id="GO:0003677">
    <property type="term" value="F:DNA binding"/>
    <property type="evidence" value="ECO:0007669"/>
    <property type="project" value="InterPro"/>
</dbReference>
<evidence type="ECO:0000256" key="3">
    <source>
        <dbReference type="ARBA" id="ARBA00023082"/>
    </source>
</evidence>
<dbReference type="PANTHER" id="PTHR43133">
    <property type="entry name" value="RNA POLYMERASE ECF-TYPE SIGMA FACTO"/>
    <property type="match status" value="1"/>
</dbReference>
<evidence type="ECO:0000256" key="2">
    <source>
        <dbReference type="ARBA" id="ARBA00023015"/>
    </source>
</evidence>
<dbReference type="Gene3D" id="1.10.10.10">
    <property type="entry name" value="Winged helix-like DNA-binding domain superfamily/Winged helix DNA-binding domain"/>
    <property type="match status" value="1"/>
</dbReference>
<dbReference type="Pfam" id="PF08281">
    <property type="entry name" value="Sigma70_r4_2"/>
    <property type="match status" value="1"/>
</dbReference>
<dbReference type="EMBL" id="CP043046">
    <property type="protein sequence ID" value="QEI06634.1"/>
    <property type="molecule type" value="Genomic_DNA"/>
</dbReference>
<keyword evidence="3" id="KW-0731">Sigma factor</keyword>
<dbReference type="InterPro" id="IPR013324">
    <property type="entry name" value="RNA_pol_sigma_r3/r4-like"/>
</dbReference>
<evidence type="ECO:0000259" key="6">
    <source>
        <dbReference type="Pfam" id="PF08281"/>
    </source>
</evidence>
<dbReference type="GO" id="GO:0006352">
    <property type="term" value="P:DNA-templated transcription initiation"/>
    <property type="evidence" value="ECO:0007669"/>
    <property type="project" value="InterPro"/>
</dbReference>
<feature type="domain" description="RNA polymerase sigma factor 70 region 4 type 2" evidence="6">
    <location>
        <begin position="115"/>
        <end position="166"/>
    </location>
</feature>
<organism evidence="7 8">
    <name type="scientific">Pigmentiphaga aceris</name>
    <dbReference type="NCBI Taxonomy" id="1940612"/>
    <lineage>
        <taxon>Bacteria</taxon>
        <taxon>Pseudomonadati</taxon>
        <taxon>Pseudomonadota</taxon>
        <taxon>Betaproteobacteria</taxon>
        <taxon>Burkholderiales</taxon>
        <taxon>Alcaligenaceae</taxon>
        <taxon>Pigmentiphaga</taxon>
    </lineage>
</organism>
<dbReference type="Pfam" id="PF04542">
    <property type="entry name" value="Sigma70_r2"/>
    <property type="match status" value="1"/>
</dbReference>
<feature type="domain" description="RNA polymerase sigma-70 region 2" evidence="5">
    <location>
        <begin position="21"/>
        <end position="79"/>
    </location>
</feature>
<protein>
    <submittedName>
        <fullName evidence="7">Sigma-70 family RNA polymerase sigma factor</fullName>
    </submittedName>
</protein>
<evidence type="ECO:0000256" key="1">
    <source>
        <dbReference type="ARBA" id="ARBA00010641"/>
    </source>
</evidence>
<dbReference type="RefSeq" id="WP_148815428.1">
    <property type="nucleotide sequence ID" value="NZ_CP043046.1"/>
</dbReference>
<dbReference type="SUPFAM" id="SSF88659">
    <property type="entry name" value="Sigma3 and sigma4 domains of RNA polymerase sigma factors"/>
    <property type="match status" value="1"/>
</dbReference>
<evidence type="ECO:0000256" key="4">
    <source>
        <dbReference type="ARBA" id="ARBA00023163"/>
    </source>
</evidence>
<keyword evidence="8" id="KW-1185">Reference proteome</keyword>
<keyword evidence="4" id="KW-0804">Transcription</keyword>
<gene>
    <name evidence="7" type="ORF">FXN63_12920</name>
</gene>
<sequence length="174" mass="19429">MSSSPTQDSALVATLSSRYGELVEHLRGRFGDKAFAREVVHDVCIRVLEKPPTEPVRTPMAFLRHVAMHLAIDRRRAQRTQAEVLEFQDDPRDVGGAASYSVPELAVAFRQRETALLHAVRGLPPRSQDVFILTQLYHMPQSAVAEQLGISRGMVARHLARAYEDLAPILHEGQ</sequence>
<dbReference type="SUPFAM" id="SSF88946">
    <property type="entry name" value="Sigma2 domain of RNA polymerase sigma factors"/>
    <property type="match status" value="1"/>
</dbReference>
<proteinExistence type="inferred from homology"/>
<dbReference type="InterPro" id="IPR007627">
    <property type="entry name" value="RNA_pol_sigma70_r2"/>
</dbReference>